<comment type="caution">
    <text evidence="1">The sequence shown here is derived from an EMBL/GenBank/DDBJ whole genome shotgun (WGS) entry which is preliminary data.</text>
</comment>
<reference evidence="1 2" key="1">
    <citation type="submission" date="2019-06" db="EMBL/GenBank/DDBJ databases">
        <title>Amycolatopsis alkalitolerans sp. nov., isolated from Gastrodia elata Blume.</title>
        <authorList>
            <person name="Narsing Rao M.P."/>
            <person name="Li W.J."/>
        </authorList>
    </citation>
    <scope>NUCLEOTIDE SEQUENCE [LARGE SCALE GENOMIC DNA]</scope>
    <source>
        <strain evidence="1 2">SYSUP0005</strain>
    </source>
</reference>
<gene>
    <name evidence="1" type="ORF">FG385_01625</name>
</gene>
<dbReference type="PANTHER" id="PTHR36221:SF1">
    <property type="entry name" value="DUF742 DOMAIN-CONTAINING PROTEIN"/>
    <property type="match status" value="1"/>
</dbReference>
<dbReference type="OrthoDB" id="4244884at2"/>
<dbReference type="Proteomes" id="UP000305546">
    <property type="component" value="Unassembled WGS sequence"/>
</dbReference>
<name>A0A5C4MBL5_9PSEU</name>
<evidence type="ECO:0000313" key="2">
    <source>
        <dbReference type="Proteomes" id="UP000305546"/>
    </source>
</evidence>
<dbReference type="InterPro" id="IPR007995">
    <property type="entry name" value="DUF742"/>
</dbReference>
<dbReference type="PANTHER" id="PTHR36221">
    <property type="entry name" value="DUF742 DOMAIN-CONTAINING PROTEIN"/>
    <property type="match status" value="1"/>
</dbReference>
<dbReference type="EMBL" id="VDFW01000001">
    <property type="protein sequence ID" value="TNC29680.1"/>
    <property type="molecule type" value="Genomic_DNA"/>
</dbReference>
<organism evidence="1 2">
    <name type="scientific">Amycolatopsis alkalitolerans</name>
    <dbReference type="NCBI Taxonomy" id="2547244"/>
    <lineage>
        <taxon>Bacteria</taxon>
        <taxon>Bacillati</taxon>
        <taxon>Actinomycetota</taxon>
        <taxon>Actinomycetes</taxon>
        <taxon>Pseudonocardiales</taxon>
        <taxon>Pseudonocardiaceae</taxon>
        <taxon>Amycolatopsis</taxon>
    </lineage>
</organism>
<keyword evidence="2" id="KW-1185">Reference proteome</keyword>
<protein>
    <submittedName>
        <fullName evidence="1">DUF742 domain-containing protein</fullName>
    </submittedName>
</protein>
<proteinExistence type="predicted"/>
<sequence length="118" mass="12952">MHDPGPPSLARPYAWTEGRTRPAVELAIEALVETTLEGRSVPFNRASPQSMVTQLCLHPLSLAEVAAYLQVPLQVARVLVADLVGSGWVVVRDTLSDNASWDERHDLLERVLSGLRTL</sequence>
<dbReference type="AlphaFoldDB" id="A0A5C4MBL5"/>
<dbReference type="RefSeq" id="WP_139094751.1">
    <property type="nucleotide sequence ID" value="NZ_VDFW01000001.1"/>
</dbReference>
<evidence type="ECO:0000313" key="1">
    <source>
        <dbReference type="EMBL" id="TNC29680.1"/>
    </source>
</evidence>
<accession>A0A5C4MBL5</accession>
<dbReference type="Pfam" id="PF05331">
    <property type="entry name" value="DUF742"/>
    <property type="match status" value="1"/>
</dbReference>